<comment type="caution">
    <text evidence="3">The sequence shown here is derived from an EMBL/GenBank/DDBJ whole genome shotgun (WGS) entry which is preliminary data.</text>
</comment>
<keyword evidence="2" id="KW-1133">Transmembrane helix</keyword>
<dbReference type="Proteomes" id="UP000051448">
    <property type="component" value="Unassembled WGS sequence"/>
</dbReference>
<proteinExistence type="predicted"/>
<feature type="region of interest" description="Disordered" evidence="1">
    <location>
        <begin position="1"/>
        <end position="51"/>
    </location>
</feature>
<evidence type="ECO:0000256" key="2">
    <source>
        <dbReference type="SAM" id="Phobius"/>
    </source>
</evidence>
<name>A0A0R1MI61_9LACO</name>
<evidence type="ECO:0000313" key="4">
    <source>
        <dbReference type="Proteomes" id="UP000051448"/>
    </source>
</evidence>
<dbReference type="PATRIC" id="fig|1423759.3.peg.1707"/>
<organism evidence="3 4">
    <name type="scientific">Liquorilactobacillus hordei DSM 19519</name>
    <dbReference type="NCBI Taxonomy" id="1423759"/>
    <lineage>
        <taxon>Bacteria</taxon>
        <taxon>Bacillati</taxon>
        <taxon>Bacillota</taxon>
        <taxon>Bacilli</taxon>
        <taxon>Lactobacillales</taxon>
        <taxon>Lactobacillaceae</taxon>
        <taxon>Liquorilactobacillus</taxon>
    </lineage>
</organism>
<gene>
    <name evidence="3" type="ORF">FC92_GL001633</name>
</gene>
<protein>
    <submittedName>
        <fullName evidence="3">Uncharacterized protein</fullName>
    </submittedName>
</protein>
<feature type="transmembrane region" description="Helical" evidence="2">
    <location>
        <begin position="64"/>
        <end position="85"/>
    </location>
</feature>
<accession>A0A0R1MI61</accession>
<reference evidence="3 4" key="1">
    <citation type="journal article" date="2015" name="Genome Announc.">
        <title>Expanding the biotechnology potential of lactobacilli through comparative genomics of 213 strains and associated genera.</title>
        <authorList>
            <person name="Sun Z."/>
            <person name="Harris H.M."/>
            <person name="McCann A."/>
            <person name="Guo C."/>
            <person name="Argimon S."/>
            <person name="Zhang W."/>
            <person name="Yang X."/>
            <person name="Jeffery I.B."/>
            <person name="Cooney J.C."/>
            <person name="Kagawa T.F."/>
            <person name="Liu W."/>
            <person name="Song Y."/>
            <person name="Salvetti E."/>
            <person name="Wrobel A."/>
            <person name="Rasinkangas P."/>
            <person name="Parkhill J."/>
            <person name="Rea M.C."/>
            <person name="O'Sullivan O."/>
            <person name="Ritari J."/>
            <person name="Douillard F.P."/>
            <person name="Paul Ross R."/>
            <person name="Yang R."/>
            <person name="Briner A.E."/>
            <person name="Felis G.E."/>
            <person name="de Vos W.M."/>
            <person name="Barrangou R."/>
            <person name="Klaenhammer T.R."/>
            <person name="Caufield P.W."/>
            <person name="Cui Y."/>
            <person name="Zhang H."/>
            <person name="O'Toole P.W."/>
        </authorList>
    </citation>
    <scope>NUCLEOTIDE SEQUENCE [LARGE SCALE GENOMIC DNA]</scope>
    <source>
        <strain evidence="3 4">DSM 19519</strain>
    </source>
</reference>
<keyword evidence="2" id="KW-0472">Membrane</keyword>
<dbReference type="GeneID" id="98311329"/>
<dbReference type="RefSeq" id="WP_057869013.1">
    <property type="nucleotide sequence ID" value="NZ_AZDX01000005.1"/>
</dbReference>
<dbReference type="EMBL" id="AZDX01000005">
    <property type="protein sequence ID" value="KRL07687.1"/>
    <property type="molecule type" value="Genomic_DNA"/>
</dbReference>
<keyword evidence="2" id="KW-0812">Transmembrane</keyword>
<dbReference type="STRING" id="1423759.FC92_GL001633"/>
<evidence type="ECO:0000256" key="1">
    <source>
        <dbReference type="SAM" id="MobiDB-lite"/>
    </source>
</evidence>
<evidence type="ECO:0000313" key="3">
    <source>
        <dbReference type="EMBL" id="KRL07687.1"/>
    </source>
</evidence>
<dbReference type="OrthoDB" id="2312915at2"/>
<sequence>MRLKDKVFGNVGRHSQQQEVEENNKRARYTEKDTQEESPSRTQQRQNEKNEIAAEKKRKLIKKLNWIIAGLFVAIICVYCFMIFVNF</sequence>
<keyword evidence="4" id="KW-1185">Reference proteome</keyword>
<dbReference type="AlphaFoldDB" id="A0A0R1MI61"/>
<feature type="compositionally biased region" description="Basic and acidic residues" evidence="1">
    <location>
        <begin position="22"/>
        <end position="39"/>
    </location>
</feature>